<keyword evidence="3" id="KW-1185">Reference proteome</keyword>
<accession>A0A2T6ZSM9</accession>
<dbReference type="EMBL" id="NESQ01000118">
    <property type="protein sequence ID" value="PUU78476.1"/>
    <property type="molecule type" value="Genomic_DNA"/>
</dbReference>
<keyword evidence="1" id="KW-0812">Transmembrane</keyword>
<reference evidence="2 3" key="1">
    <citation type="submission" date="2017-04" db="EMBL/GenBank/DDBJ databases">
        <title>Draft genome sequence of Tuber borchii Vittad., a whitish edible truffle.</title>
        <authorList>
            <consortium name="DOE Joint Genome Institute"/>
            <person name="Murat C."/>
            <person name="Kuo A."/>
            <person name="Barry K.W."/>
            <person name="Clum A."/>
            <person name="Dockter R.B."/>
            <person name="Fauchery L."/>
            <person name="Iotti M."/>
            <person name="Kohler A."/>
            <person name="Labutti K."/>
            <person name="Lindquist E.A."/>
            <person name="Lipzen A."/>
            <person name="Ohm R.A."/>
            <person name="Wang M."/>
            <person name="Grigoriev I.V."/>
            <person name="Zambonelli A."/>
            <person name="Martin F.M."/>
        </authorList>
    </citation>
    <scope>NUCLEOTIDE SEQUENCE [LARGE SCALE GENOMIC DNA]</scope>
    <source>
        <strain evidence="2 3">Tbo3840</strain>
    </source>
</reference>
<evidence type="ECO:0000313" key="3">
    <source>
        <dbReference type="Proteomes" id="UP000244722"/>
    </source>
</evidence>
<evidence type="ECO:0000256" key="1">
    <source>
        <dbReference type="SAM" id="Phobius"/>
    </source>
</evidence>
<protein>
    <submittedName>
        <fullName evidence="2">Uncharacterized protein</fullName>
    </submittedName>
</protein>
<feature type="transmembrane region" description="Helical" evidence="1">
    <location>
        <begin position="45"/>
        <end position="66"/>
    </location>
</feature>
<feature type="transmembrane region" description="Helical" evidence="1">
    <location>
        <begin position="86"/>
        <end position="111"/>
    </location>
</feature>
<comment type="caution">
    <text evidence="2">The sequence shown here is derived from an EMBL/GenBank/DDBJ whole genome shotgun (WGS) entry which is preliminary data.</text>
</comment>
<dbReference type="AlphaFoldDB" id="A0A2T6ZSM9"/>
<name>A0A2T6ZSM9_TUBBO</name>
<organism evidence="2 3">
    <name type="scientific">Tuber borchii</name>
    <name type="common">White truffle</name>
    <dbReference type="NCBI Taxonomy" id="42251"/>
    <lineage>
        <taxon>Eukaryota</taxon>
        <taxon>Fungi</taxon>
        <taxon>Dikarya</taxon>
        <taxon>Ascomycota</taxon>
        <taxon>Pezizomycotina</taxon>
        <taxon>Pezizomycetes</taxon>
        <taxon>Pezizales</taxon>
        <taxon>Tuberaceae</taxon>
        <taxon>Tuber</taxon>
    </lineage>
</organism>
<gene>
    <name evidence="2" type="ORF">B9Z19DRAFT_1084050</name>
</gene>
<keyword evidence="1" id="KW-1133">Transmembrane helix</keyword>
<proteinExistence type="predicted"/>
<keyword evidence="1" id="KW-0472">Membrane</keyword>
<sequence>MISINQSIEKSNIYTTALYEYLTRTVLHRCIGNGSGKLAVLLRCFYCFGLLTIGVIGWLVGGNWRYHGLDHLGFWMRGSRALIDGLSFPSFFLGCAGWLVAAHVLVTWVTYRRGCDSLRLVGE</sequence>
<evidence type="ECO:0000313" key="2">
    <source>
        <dbReference type="EMBL" id="PUU78476.1"/>
    </source>
</evidence>
<dbReference type="Proteomes" id="UP000244722">
    <property type="component" value="Unassembled WGS sequence"/>
</dbReference>